<dbReference type="PANTHER" id="PTHR37984">
    <property type="entry name" value="PROTEIN CBG26694"/>
    <property type="match status" value="1"/>
</dbReference>
<proteinExistence type="predicted"/>
<dbReference type="InterPro" id="IPR012337">
    <property type="entry name" value="RNaseH-like_sf"/>
</dbReference>
<sequence length="118" mass="13553">MLQKRIITDRGKAFHCREFKQFCEKYSINHVKNAVASPRSNGQIERTNRTILASLTANIEGKHDKWDDELIDVQRGINSTVNATTGMAPSELLYGFTPEMKYEVRLEKKGEPTLRKLE</sequence>
<comment type="caution">
    <text evidence="2">The sequence shown here is derived from an EMBL/GenBank/DDBJ whole genome shotgun (WGS) entry which is preliminary data.</text>
</comment>
<feature type="domain" description="Integrase catalytic" evidence="1">
    <location>
        <begin position="1"/>
        <end position="97"/>
    </location>
</feature>
<dbReference type="GO" id="GO:0003676">
    <property type="term" value="F:nucleic acid binding"/>
    <property type="evidence" value="ECO:0007669"/>
    <property type="project" value="InterPro"/>
</dbReference>
<name>A0AAV8ZVJ9_9CUCU</name>
<dbReference type="EMBL" id="JANEYF010000228">
    <property type="protein sequence ID" value="KAJ8971346.1"/>
    <property type="molecule type" value="Genomic_DNA"/>
</dbReference>
<dbReference type="PANTHER" id="PTHR37984:SF5">
    <property type="entry name" value="PROTEIN NYNRIN-LIKE"/>
    <property type="match status" value="1"/>
</dbReference>
<evidence type="ECO:0000313" key="2">
    <source>
        <dbReference type="EMBL" id="KAJ8971346.1"/>
    </source>
</evidence>
<dbReference type="InterPro" id="IPR001584">
    <property type="entry name" value="Integrase_cat-core"/>
</dbReference>
<dbReference type="Proteomes" id="UP001162156">
    <property type="component" value="Unassembled WGS sequence"/>
</dbReference>
<dbReference type="GO" id="GO:0015074">
    <property type="term" value="P:DNA integration"/>
    <property type="evidence" value="ECO:0007669"/>
    <property type="project" value="InterPro"/>
</dbReference>
<dbReference type="PROSITE" id="PS50994">
    <property type="entry name" value="INTEGRASE"/>
    <property type="match status" value="1"/>
</dbReference>
<keyword evidence="3" id="KW-1185">Reference proteome</keyword>
<dbReference type="Gene3D" id="3.30.420.10">
    <property type="entry name" value="Ribonuclease H-like superfamily/Ribonuclease H"/>
    <property type="match status" value="1"/>
</dbReference>
<protein>
    <recommendedName>
        <fullName evidence="1">Integrase catalytic domain-containing protein</fullName>
    </recommendedName>
</protein>
<reference evidence="2" key="1">
    <citation type="journal article" date="2023" name="Insect Mol. Biol.">
        <title>Genome sequencing provides insights into the evolution of gene families encoding plant cell wall-degrading enzymes in longhorned beetles.</title>
        <authorList>
            <person name="Shin N.R."/>
            <person name="Okamura Y."/>
            <person name="Kirsch R."/>
            <person name="Pauchet Y."/>
        </authorList>
    </citation>
    <scope>NUCLEOTIDE SEQUENCE</scope>
    <source>
        <strain evidence="2">RBIC_L_NR</strain>
    </source>
</reference>
<organism evidence="2 3">
    <name type="scientific">Rhamnusium bicolor</name>
    <dbReference type="NCBI Taxonomy" id="1586634"/>
    <lineage>
        <taxon>Eukaryota</taxon>
        <taxon>Metazoa</taxon>
        <taxon>Ecdysozoa</taxon>
        <taxon>Arthropoda</taxon>
        <taxon>Hexapoda</taxon>
        <taxon>Insecta</taxon>
        <taxon>Pterygota</taxon>
        <taxon>Neoptera</taxon>
        <taxon>Endopterygota</taxon>
        <taxon>Coleoptera</taxon>
        <taxon>Polyphaga</taxon>
        <taxon>Cucujiformia</taxon>
        <taxon>Chrysomeloidea</taxon>
        <taxon>Cerambycidae</taxon>
        <taxon>Lepturinae</taxon>
        <taxon>Rhagiini</taxon>
        <taxon>Rhamnusium</taxon>
    </lineage>
</organism>
<accession>A0AAV8ZVJ9</accession>
<evidence type="ECO:0000313" key="3">
    <source>
        <dbReference type="Proteomes" id="UP001162156"/>
    </source>
</evidence>
<dbReference type="InterPro" id="IPR050951">
    <property type="entry name" value="Retrovirus_Pol_polyprotein"/>
</dbReference>
<gene>
    <name evidence="2" type="ORF">NQ314_000745</name>
</gene>
<dbReference type="SUPFAM" id="SSF53098">
    <property type="entry name" value="Ribonuclease H-like"/>
    <property type="match status" value="1"/>
</dbReference>
<dbReference type="AlphaFoldDB" id="A0AAV8ZVJ9"/>
<evidence type="ECO:0000259" key="1">
    <source>
        <dbReference type="PROSITE" id="PS50994"/>
    </source>
</evidence>
<dbReference type="InterPro" id="IPR036397">
    <property type="entry name" value="RNaseH_sf"/>
</dbReference>